<evidence type="ECO:0000313" key="2">
    <source>
        <dbReference type="Proteomes" id="UP000198552"/>
    </source>
</evidence>
<name>A0A1G9PQE8_9BURK</name>
<dbReference type="Proteomes" id="UP000198552">
    <property type="component" value="Unassembled WGS sequence"/>
</dbReference>
<sequence length="83" mass="8980">MTIHKIRTEAEYRATLKEISALVDADPDLGTPAGDRLNALVSQVQAYELLCVPVVGRIRLLTAGIEVDLDQPLPPELGDADMP</sequence>
<gene>
    <name evidence="1" type="ORF">SAMN05428957_101568</name>
</gene>
<reference evidence="2" key="1">
    <citation type="submission" date="2016-10" db="EMBL/GenBank/DDBJ databases">
        <authorList>
            <person name="Varghese N."/>
            <person name="Submissions S."/>
        </authorList>
    </citation>
    <scope>NUCLEOTIDE SEQUENCE [LARGE SCALE GENOMIC DNA]</scope>
    <source>
        <strain evidence="2">EPL6</strain>
    </source>
</reference>
<proteinExistence type="predicted"/>
<protein>
    <recommendedName>
        <fullName evidence="3">HTH-type transcriptional regulator / antitoxin HigA</fullName>
    </recommendedName>
</protein>
<evidence type="ECO:0000313" key="1">
    <source>
        <dbReference type="EMBL" id="SDM01048.1"/>
    </source>
</evidence>
<dbReference type="EMBL" id="FNHP01000001">
    <property type="protein sequence ID" value="SDM01048.1"/>
    <property type="molecule type" value="Genomic_DNA"/>
</dbReference>
<dbReference type="STRING" id="1527607.SAMN05428957_101568"/>
<organism evidence="1 2">
    <name type="scientific">Oryzisolibacter propanilivorax</name>
    <dbReference type="NCBI Taxonomy" id="1527607"/>
    <lineage>
        <taxon>Bacteria</taxon>
        <taxon>Pseudomonadati</taxon>
        <taxon>Pseudomonadota</taxon>
        <taxon>Betaproteobacteria</taxon>
        <taxon>Burkholderiales</taxon>
        <taxon>Comamonadaceae</taxon>
        <taxon>Oryzisolibacter</taxon>
    </lineage>
</organism>
<dbReference type="OrthoDB" id="9796786at2"/>
<dbReference type="RefSeq" id="WP_091566399.1">
    <property type="nucleotide sequence ID" value="NZ_FNHP01000001.1"/>
</dbReference>
<evidence type="ECO:0008006" key="3">
    <source>
        <dbReference type="Google" id="ProtNLM"/>
    </source>
</evidence>
<accession>A0A1G9PQE8</accession>
<dbReference type="AlphaFoldDB" id="A0A1G9PQE8"/>
<keyword evidence="2" id="KW-1185">Reference proteome</keyword>